<evidence type="ECO:0000313" key="2">
    <source>
        <dbReference type="EMBL" id="TVY45438.1"/>
    </source>
</evidence>
<feature type="region of interest" description="Disordered" evidence="1">
    <location>
        <begin position="286"/>
        <end position="319"/>
    </location>
</feature>
<dbReference type="AlphaFoldDB" id="A0A8H8S2G3"/>
<feature type="compositionally biased region" description="Polar residues" evidence="1">
    <location>
        <begin position="1"/>
        <end position="21"/>
    </location>
</feature>
<feature type="region of interest" description="Disordered" evidence="1">
    <location>
        <begin position="1"/>
        <end position="22"/>
    </location>
</feature>
<feature type="region of interest" description="Disordered" evidence="1">
    <location>
        <begin position="245"/>
        <end position="273"/>
    </location>
</feature>
<dbReference type="OrthoDB" id="194443at2759"/>
<keyword evidence="3" id="KW-1185">Reference proteome</keyword>
<evidence type="ECO:0008006" key="4">
    <source>
        <dbReference type="Google" id="ProtNLM"/>
    </source>
</evidence>
<dbReference type="EMBL" id="QGMI01000193">
    <property type="protein sequence ID" value="TVY45438.1"/>
    <property type="molecule type" value="Genomic_DNA"/>
</dbReference>
<comment type="caution">
    <text evidence="2">The sequence shown here is derived from an EMBL/GenBank/DDBJ whole genome shotgun (WGS) entry which is preliminary data.</text>
</comment>
<evidence type="ECO:0000256" key="1">
    <source>
        <dbReference type="SAM" id="MobiDB-lite"/>
    </source>
</evidence>
<name>A0A8H8S2G3_9HELO</name>
<gene>
    <name evidence="2" type="ORF">LOCC1_G007216</name>
</gene>
<evidence type="ECO:0000313" key="3">
    <source>
        <dbReference type="Proteomes" id="UP000443090"/>
    </source>
</evidence>
<sequence length="331" mass="36928">MSKMTEQVNGNHLGDTKSNGKSAHAEDIQRVAYIRLSNRVSILVGSTGTAFQVPQDLLSQHSPILGEKCRSTSARGVIELPKVKASTFEDFFIWLHVFEPRLGTKSFEALLELAVFAETYSIYHLKNQTSDLIRWGFDDKQWDMTPNLFSRVYNSVPSGSALRQLWVFVFVITNVRAASSEQDNDYSKWKPAFDKYPGLGWDYFLQMQNVQPRPESVTPGGACSFHDHSDIPSWERQFTAECPYPHGAPAKLPESDRPMKNTTQTAEVEETNGSVVLEVLSTPEAALDSEAVPKEPAAVSKKDKKKKNKKQKETKEVDIGILLDGISVSSG</sequence>
<proteinExistence type="predicted"/>
<reference evidence="2 3" key="1">
    <citation type="submission" date="2018-05" db="EMBL/GenBank/DDBJ databases">
        <title>Genome sequencing and assembly of the regulated plant pathogen Lachnellula willkommii and related sister species for the development of diagnostic species identification markers.</title>
        <authorList>
            <person name="Giroux E."/>
            <person name="Bilodeau G."/>
        </authorList>
    </citation>
    <scope>NUCLEOTIDE SEQUENCE [LARGE SCALE GENOMIC DNA]</scope>
    <source>
        <strain evidence="2 3">CBS 160.35</strain>
    </source>
</reference>
<feature type="compositionally biased region" description="Polar residues" evidence="1">
    <location>
        <begin position="260"/>
        <end position="273"/>
    </location>
</feature>
<protein>
    <recommendedName>
        <fullName evidence="4">BTB domain-containing protein</fullName>
    </recommendedName>
</protein>
<accession>A0A8H8S2G3</accession>
<dbReference type="Proteomes" id="UP000443090">
    <property type="component" value="Unassembled WGS sequence"/>
</dbReference>
<organism evidence="2 3">
    <name type="scientific">Lachnellula occidentalis</name>
    <dbReference type="NCBI Taxonomy" id="215460"/>
    <lineage>
        <taxon>Eukaryota</taxon>
        <taxon>Fungi</taxon>
        <taxon>Dikarya</taxon>
        <taxon>Ascomycota</taxon>
        <taxon>Pezizomycotina</taxon>
        <taxon>Leotiomycetes</taxon>
        <taxon>Helotiales</taxon>
        <taxon>Lachnaceae</taxon>
        <taxon>Lachnellula</taxon>
    </lineage>
</organism>